<dbReference type="STRING" id="1407499.HHUB_2110"/>
<evidence type="ECO:0000256" key="5">
    <source>
        <dbReference type="ARBA" id="ARBA00022777"/>
    </source>
</evidence>
<dbReference type="InterPro" id="IPR004358">
    <property type="entry name" value="Sig_transdc_His_kin-like_C"/>
</dbReference>
<dbReference type="GO" id="GO:0005524">
    <property type="term" value="F:ATP binding"/>
    <property type="evidence" value="ECO:0007669"/>
    <property type="project" value="UniProtKB-KW"/>
</dbReference>
<dbReference type="Pfam" id="PF13426">
    <property type="entry name" value="PAS_9"/>
    <property type="match status" value="1"/>
</dbReference>
<dbReference type="PROSITE" id="PS50109">
    <property type="entry name" value="HIS_KIN"/>
    <property type="match status" value="1"/>
</dbReference>
<evidence type="ECO:0000259" key="8">
    <source>
        <dbReference type="PROSITE" id="PS50112"/>
    </source>
</evidence>
<feature type="domain" description="PAS" evidence="8">
    <location>
        <begin position="11"/>
        <end position="84"/>
    </location>
</feature>
<evidence type="ECO:0000256" key="6">
    <source>
        <dbReference type="ARBA" id="ARBA00022840"/>
    </source>
</evidence>
<dbReference type="InterPro" id="IPR003594">
    <property type="entry name" value="HATPase_dom"/>
</dbReference>
<evidence type="ECO:0000256" key="2">
    <source>
        <dbReference type="ARBA" id="ARBA00012438"/>
    </source>
</evidence>
<dbReference type="PANTHER" id="PTHR44936">
    <property type="entry name" value="SENSOR PROTEIN CREC"/>
    <property type="match status" value="1"/>
</dbReference>
<sequence>MDDSSLESRADAGRFQYLFEHVQDAVVEFELRDEEPIVATVNDAFCETFGVDRGEVVGASLNDLIVPSDRMTESDRFDQRTAAGKSNYAIVDRHTEDGLKTLLYRGIPYDGGDRGFALYTDLTDEIRQERELAVLNRVLRYNLSEEVDALLDATENLAASAEDPDVGDAAREIREHALALERTSEEARDVERVLDADPELEPTDLGDVVASALDDVPLADYADVTVDVAAAPPVTSGGHLDRAVAALVDNAIRYADAQTPSVRVTAERVDGAVALSVADEGPGLPDDERRLLTGDVEPTPLDHGSGLGLWLVRWIATAYDGAVTYEERDDGGAVTLELRAAPDH</sequence>
<evidence type="ECO:0000259" key="7">
    <source>
        <dbReference type="PROSITE" id="PS50109"/>
    </source>
</evidence>
<comment type="catalytic activity">
    <reaction evidence="1">
        <text>ATP + protein L-histidine = ADP + protein N-phospho-L-histidine.</text>
        <dbReference type="EC" id="2.7.13.3"/>
    </reaction>
</comment>
<dbReference type="NCBIfam" id="TIGR00229">
    <property type="entry name" value="sensory_box"/>
    <property type="match status" value="1"/>
</dbReference>
<gene>
    <name evidence="9" type="ORF">HHUB_2110</name>
</gene>
<dbReference type="PANTHER" id="PTHR44936:SF10">
    <property type="entry name" value="SENSOR PROTEIN RSTB"/>
    <property type="match status" value="1"/>
</dbReference>
<dbReference type="EC" id="2.7.13.3" evidence="2"/>
<dbReference type="EMBL" id="LN831302">
    <property type="protein sequence ID" value="CQH54635.1"/>
    <property type="molecule type" value="Genomic_DNA"/>
</dbReference>
<dbReference type="CDD" id="cd00130">
    <property type="entry name" value="PAS"/>
    <property type="match status" value="1"/>
</dbReference>
<dbReference type="Gene3D" id="3.30.450.20">
    <property type="entry name" value="PAS domain"/>
    <property type="match status" value="1"/>
</dbReference>
<dbReference type="RefSeq" id="WP_059056549.1">
    <property type="nucleotide sequence ID" value="NZ_CEML01000002.1"/>
</dbReference>
<dbReference type="KEGG" id="hhb:Hhub_2110"/>
<reference evidence="10" key="1">
    <citation type="journal article" date="2016" name="Environ. Microbiol.">
        <title>The complete genome of a viable archaeum isolated from 123-million-year-old rock salt.</title>
        <authorList>
            <person name="Jaakkola S.T."/>
            <person name="Pfeiffer F."/>
            <person name="Ravantti J.J."/>
            <person name="Guo Q."/>
            <person name="Liu Y."/>
            <person name="Chen X."/>
            <person name="Ma H."/>
            <person name="Yang C."/>
            <person name="Oksanen H.M."/>
            <person name="Bamford D.H."/>
        </authorList>
    </citation>
    <scope>NUCLEOTIDE SEQUENCE</scope>
    <source>
        <strain evidence="10">JI20-1</strain>
    </source>
</reference>
<dbReference type="Gene3D" id="3.30.565.10">
    <property type="entry name" value="Histidine kinase-like ATPase, C-terminal domain"/>
    <property type="match status" value="1"/>
</dbReference>
<dbReference type="SUPFAM" id="SSF55785">
    <property type="entry name" value="PYP-like sensor domain (PAS domain)"/>
    <property type="match status" value="1"/>
</dbReference>
<dbReference type="PRINTS" id="PR00344">
    <property type="entry name" value="BCTRLSENSOR"/>
</dbReference>
<evidence type="ECO:0000313" key="9">
    <source>
        <dbReference type="EMBL" id="CQH54635.1"/>
    </source>
</evidence>
<dbReference type="InterPro" id="IPR000014">
    <property type="entry name" value="PAS"/>
</dbReference>
<dbReference type="OrthoDB" id="327291at2157"/>
<feature type="domain" description="Histidine kinase" evidence="7">
    <location>
        <begin position="138"/>
        <end position="342"/>
    </location>
</feature>
<dbReference type="InterPro" id="IPR035965">
    <property type="entry name" value="PAS-like_dom_sf"/>
</dbReference>
<dbReference type="SMART" id="SM00387">
    <property type="entry name" value="HATPase_c"/>
    <property type="match status" value="1"/>
</dbReference>
<dbReference type="GO" id="GO:0004673">
    <property type="term" value="F:protein histidine kinase activity"/>
    <property type="evidence" value="ECO:0007669"/>
    <property type="project" value="UniProtKB-EC"/>
</dbReference>
<keyword evidence="10" id="KW-1185">Reference proteome</keyword>
<dbReference type="SUPFAM" id="SSF55874">
    <property type="entry name" value="ATPase domain of HSP90 chaperone/DNA topoisomerase II/histidine kinase"/>
    <property type="match status" value="1"/>
</dbReference>
<protein>
    <recommendedName>
        <fullName evidence="2">histidine kinase</fullName>
        <ecNumber evidence="2">2.7.13.3</ecNumber>
    </recommendedName>
</protein>
<evidence type="ECO:0000256" key="4">
    <source>
        <dbReference type="ARBA" id="ARBA00022741"/>
    </source>
</evidence>
<name>A0A0U5CXM9_9EURY</name>
<organism evidence="9 10">
    <name type="scientific">Halobacterium hubeiense</name>
    <dbReference type="NCBI Taxonomy" id="1407499"/>
    <lineage>
        <taxon>Archaea</taxon>
        <taxon>Methanobacteriati</taxon>
        <taxon>Methanobacteriota</taxon>
        <taxon>Stenosarchaea group</taxon>
        <taxon>Halobacteria</taxon>
        <taxon>Halobacteriales</taxon>
        <taxon>Halobacteriaceae</taxon>
        <taxon>Halobacterium</taxon>
    </lineage>
</organism>
<dbReference type="AlphaFoldDB" id="A0A0U5CXM9"/>
<keyword evidence="3 9" id="KW-0808">Transferase</keyword>
<evidence type="ECO:0000313" key="10">
    <source>
        <dbReference type="Proteomes" id="UP000066737"/>
    </source>
</evidence>
<evidence type="ECO:0000256" key="3">
    <source>
        <dbReference type="ARBA" id="ARBA00022679"/>
    </source>
</evidence>
<accession>A0A0U5CXM9</accession>
<keyword evidence="4" id="KW-0547">Nucleotide-binding</keyword>
<dbReference type="InterPro" id="IPR036890">
    <property type="entry name" value="HATPase_C_sf"/>
</dbReference>
<keyword evidence="5 9" id="KW-0418">Kinase</keyword>
<dbReference type="PROSITE" id="PS50112">
    <property type="entry name" value="PAS"/>
    <property type="match status" value="1"/>
</dbReference>
<dbReference type="InterPro" id="IPR050980">
    <property type="entry name" value="2C_sensor_his_kinase"/>
</dbReference>
<dbReference type="Proteomes" id="UP000066737">
    <property type="component" value="Chromosome I"/>
</dbReference>
<dbReference type="InterPro" id="IPR005467">
    <property type="entry name" value="His_kinase_dom"/>
</dbReference>
<dbReference type="GeneID" id="26658773"/>
<proteinExistence type="predicted"/>
<keyword evidence="6" id="KW-0067">ATP-binding</keyword>
<evidence type="ECO:0000256" key="1">
    <source>
        <dbReference type="ARBA" id="ARBA00000085"/>
    </source>
</evidence>
<dbReference type="Pfam" id="PF02518">
    <property type="entry name" value="HATPase_c"/>
    <property type="match status" value="1"/>
</dbReference>